<dbReference type="Pfam" id="PF03641">
    <property type="entry name" value="Lysine_decarbox"/>
    <property type="match status" value="1"/>
</dbReference>
<protein>
    <recommendedName>
        <fullName evidence="3">Cytokinin riboside 5'-monophosphate phosphoribohydrolase</fullName>
        <ecNumber evidence="3">3.2.2.n1</ecNumber>
    </recommendedName>
</protein>
<dbReference type="Proteomes" id="UP000035860">
    <property type="component" value="Unassembled WGS sequence"/>
</dbReference>
<dbReference type="OrthoDB" id="9801098at2"/>
<dbReference type="GO" id="GO:0009691">
    <property type="term" value="P:cytokinin biosynthetic process"/>
    <property type="evidence" value="ECO:0007669"/>
    <property type="project" value="UniProtKB-UniRule"/>
</dbReference>
<dbReference type="RefSeq" id="WP_036362594.1">
    <property type="nucleotide sequence ID" value="NZ_AOMT01000005.1"/>
</dbReference>
<dbReference type="GO" id="GO:0005829">
    <property type="term" value="C:cytosol"/>
    <property type="evidence" value="ECO:0007669"/>
    <property type="project" value="TreeGrafter"/>
</dbReference>
<accession>A0A066UNX7</accession>
<dbReference type="eggNOG" id="COG1611">
    <property type="taxonomic scope" value="Bacteria"/>
</dbReference>
<proteinExistence type="inferred from homology"/>
<organism evidence="4 5">
    <name type="scientific">Moraxella bovoculi 237</name>
    <dbReference type="NCBI Taxonomy" id="743974"/>
    <lineage>
        <taxon>Bacteria</taxon>
        <taxon>Pseudomonadati</taxon>
        <taxon>Pseudomonadota</taxon>
        <taxon>Gammaproteobacteria</taxon>
        <taxon>Moraxellales</taxon>
        <taxon>Moraxellaceae</taxon>
        <taxon>Moraxella</taxon>
    </lineage>
</organism>
<dbReference type="SUPFAM" id="SSF102405">
    <property type="entry name" value="MCP/YpsA-like"/>
    <property type="match status" value="1"/>
</dbReference>
<evidence type="ECO:0000313" key="4">
    <source>
        <dbReference type="EMBL" id="KDN25918.1"/>
    </source>
</evidence>
<dbReference type="NCBIfam" id="TIGR00730">
    <property type="entry name" value="Rossman fold protein, TIGR00730 family"/>
    <property type="match status" value="1"/>
</dbReference>
<evidence type="ECO:0000256" key="1">
    <source>
        <dbReference type="ARBA" id="ARBA00000274"/>
    </source>
</evidence>
<keyword evidence="3" id="KW-0378">Hydrolase</keyword>
<keyword evidence="3" id="KW-0203">Cytokinin biosynthesis</keyword>
<gene>
    <name evidence="4" type="ORF">MBO_01950</name>
</gene>
<evidence type="ECO:0000313" key="5">
    <source>
        <dbReference type="Proteomes" id="UP000035860"/>
    </source>
</evidence>
<dbReference type="PANTHER" id="PTHR31223">
    <property type="entry name" value="LOG FAMILY PROTEIN YJL055W"/>
    <property type="match status" value="1"/>
</dbReference>
<dbReference type="PANTHER" id="PTHR31223:SF70">
    <property type="entry name" value="LOG FAMILY PROTEIN YJL055W"/>
    <property type="match status" value="1"/>
</dbReference>
<dbReference type="EC" id="3.2.2.n1" evidence="3"/>
<comment type="similarity">
    <text evidence="2 3">Belongs to the LOG family.</text>
</comment>
<dbReference type="InterPro" id="IPR031100">
    <property type="entry name" value="LOG_fam"/>
</dbReference>
<dbReference type="AlphaFoldDB" id="A0A066UNX7"/>
<evidence type="ECO:0000256" key="3">
    <source>
        <dbReference type="RuleBase" id="RU363015"/>
    </source>
</evidence>
<keyword evidence="5" id="KW-1185">Reference proteome</keyword>
<evidence type="ECO:0000256" key="2">
    <source>
        <dbReference type="ARBA" id="ARBA00006763"/>
    </source>
</evidence>
<dbReference type="EMBL" id="AOMT01000005">
    <property type="protein sequence ID" value="KDN25918.1"/>
    <property type="molecule type" value="Genomic_DNA"/>
</dbReference>
<name>A0A066UNX7_9GAMM</name>
<comment type="caution">
    <text evidence="4">The sequence shown here is derived from an EMBL/GenBank/DDBJ whole genome shotgun (WGS) entry which is preliminary data.</text>
</comment>
<comment type="catalytic activity">
    <reaction evidence="1">
        <text>AMP + H2O = D-ribose 5-phosphate + adenine</text>
        <dbReference type="Rhea" id="RHEA:20129"/>
        <dbReference type="ChEBI" id="CHEBI:15377"/>
        <dbReference type="ChEBI" id="CHEBI:16708"/>
        <dbReference type="ChEBI" id="CHEBI:78346"/>
        <dbReference type="ChEBI" id="CHEBI:456215"/>
        <dbReference type="EC" id="3.2.2.4"/>
    </reaction>
</comment>
<reference evidence="4 5" key="1">
    <citation type="journal article" date="2014" name="Genome Announc.">
        <title>Draft Genome Sequence of Moraxella bovoculi Strain 237T (ATCC BAA-1259T) Isolated from a Calf with Infectious Bovine Keratoconjunctivitis.</title>
        <authorList>
            <person name="Calcutt M.J."/>
            <person name="Foecking M.F."/>
            <person name="Martin N.T."/>
            <person name="Mhlanga-Mutangadura T."/>
            <person name="Reilly T.J."/>
        </authorList>
    </citation>
    <scope>NUCLEOTIDE SEQUENCE [LARGE SCALE GENOMIC DNA]</scope>
    <source>
        <strain evidence="4 5">237</strain>
    </source>
</reference>
<dbReference type="GO" id="GO:0008714">
    <property type="term" value="F:AMP nucleosidase activity"/>
    <property type="evidence" value="ECO:0007669"/>
    <property type="project" value="UniProtKB-EC"/>
</dbReference>
<dbReference type="Gene3D" id="3.40.50.450">
    <property type="match status" value="1"/>
</dbReference>
<sequence length="204" mass="22454">MNTLKNIAIYCGSNFGTTPDYYEAAKQMGKTLAFQGMHLIYGGGKVGLMGTIADATLAHGGTVTGVIPTFLKQKEVAHLGLTQLIETPDMATRKYKMIELADGFIAMAGGIGTLEELYEVLSLLQLRQHAKPIGILNTKGFFTPFLETLQRCADEGFMPQSNMDLICVSDDPAELLKQMANFEFKDAPKWVRPSWLGEQDIPTW</sequence>
<dbReference type="InterPro" id="IPR005269">
    <property type="entry name" value="LOG"/>
</dbReference>